<dbReference type="PANTHER" id="PTHR31058:SF2">
    <property type="entry name" value="ZINC FINGER C4H2 DOMAIN-CONTAINING PROTEIN"/>
    <property type="match status" value="1"/>
</dbReference>
<evidence type="ECO:0000313" key="2">
    <source>
        <dbReference type="EMBL" id="EGG22504.1"/>
    </source>
</evidence>
<dbReference type="EMBL" id="GL883009">
    <property type="protein sequence ID" value="EGG22504.1"/>
    <property type="molecule type" value="Genomic_DNA"/>
</dbReference>
<proteinExistence type="predicted"/>
<gene>
    <name evidence="2" type="ORF">DFA_04632</name>
</gene>
<dbReference type="Pfam" id="PF10146">
    <property type="entry name" value="zf-C4H2"/>
    <property type="match status" value="1"/>
</dbReference>
<feature type="region of interest" description="Disordered" evidence="1">
    <location>
        <begin position="218"/>
        <end position="252"/>
    </location>
</feature>
<organism evidence="2 3">
    <name type="scientific">Cavenderia fasciculata</name>
    <name type="common">Slime mold</name>
    <name type="synonym">Dictyostelium fasciculatum</name>
    <dbReference type="NCBI Taxonomy" id="261658"/>
    <lineage>
        <taxon>Eukaryota</taxon>
        <taxon>Amoebozoa</taxon>
        <taxon>Evosea</taxon>
        <taxon>Eumycetozoa</taxon>
        <taxon>Dictyostelia</taxon>
        <taxon>Acytosteliales</taxon>
        <taxon>Cavenderiaceae</taxon>
        <taxon>Cavenderia</taxon>
    </lineage>
</organism>
<dbReference type="InterPro" id="IPR018482">
    <property type="entry name" value="Znf-C4H2"/>
</dbReference>
<accession>F4PQ41</accession>
<protein>
    <submittedName>
        <fullName evidence="2">Uncharacterized protein</fullName>
    </submittedName>
</protein>
<evidence type="ECO:0000256" key="1">
    <source>
        <dbReference type="SAM" id="MobiDB-lite"/>
    </source>
</evidence>
<feature type="compositionally biased region" description="Basic residues" evidence="1">
    <location>
        <begin position="238"/>
        <end position="252"/>
    </location>
</feature>
<dbReference type="GeneID" id="14874644"/>
<reference evidence="3" key="1">
    <citation type="journal article" date="2011" name="Genome Res.">
        <title>Phylogeny-wide analysis of social amoeba genomes highlights ancient origins for complex intercellular communication.</title>
        <authorList>
            <person name="Heidel A.J."/>
            <person name="Lawal H.M."/>
            <person name="Felder M."/>
            <person name="Schilde C."/>
            <person name="Helps N.R."/>
            <person name="Tunggal B."/>
            <person name="Rivero F."/>
            <person name="John U."/>
            <person name="Schleicher M."/>
            <person name="Eichinger L."/>
            <person name="Platzer M."/>
            <person name="Noegel A.A."/>
            <person name="Schaap P."/>
            <person name="Gloeckner G."/>
        </authorList>
    </citation>
    <scope>NUCLEOTIDE SEQUENCE [LARGE SCALE GENOMIC DNA]</scope>
    <source>
        <strain evidence="3">SH3</strain>
    </source>
</reference>
<dbReference type="Proteomes" id="UP000007797">
    <property type="component" value="Unassembled WGS sequence"/>
</dbReference>
<feature type="compositionally biased region" description="Low complexity" evidence="1">
    <location>
        <begin position="27"/>
        <end position="47"/>
    </location>
</feature>
<dbReference type="RefSeq" id="XP_004360355.1">
    <property type="nucleotide sequence ID" value="XM_004360298.1"/>
</dbReference>
<dbReference type="AlphaFoldDB" id="F4PQ41"/>
<dbReference type="GO" id="GO:0005634">
    <property type="term" value="C:nucleus"/>
    <property type="evidence" value="ECO:0007669"/>
    <property type="project" value="TreeGrafter"/>
</dbReference>
<evidence type="ECO:0000313" key="3">
    <source>
        <dbReference type="Proteomes" id="UP000007797"/>
    </source>
</evidence>
<dbReference type="OrthoDB" id="20865at2759"/>
<feature type="region of interest" description="Disordered" evidence="1">
    <location>
        <begin position="22"/>
        <end position="72"/>
    </location>
</feature>
<name>F4PQ41_CACFS</name>
<sequence length="252" mass="28871">MHPFLMIYLSIYSIYKEMATNDDNEPDTTIPQFEETTTTTTTTTTNQDNDDNDNIDIPPPQPQQPQQPNKQEQKMKLDFLYDIKVQTREYTKLKDTVYGHMESLRSEDQVLTELINEKNALTVEYRQHEQALNDIVKDLNTVDKLIQDRRMEKVNIQKQIDVLQEGQLSKQRQKVNEMRSSVGLEPLPSIEIERDKLQSSYLTKRLHEEIQNKAAAAAAAATASSSLSSSSSSLQPPTKKRPGRPPKNKPLQ</sequence>
<dbReference type="PANTHER" id="PTHR31058">
    <property type="entry name" value="ZINC FINGER C4H2 DOMAIN-CONTAINING PROTEIN"/>
    <property type="match status" value="1"/>
</dbReference>
<feature type="compositionally biased region" description="Low complexity" evidence="1">
    <location>
        <begin position="218"/>
        <end position="237"/>
    </location>
</feature>
<dbReference type="KEGG" id="dfa:DFA_04632"/>
<keyword evidence="3" id="KW-1185">Reference proteome</keyword>